<dbReference type="OrthoDB" id="9796171at2"/>
<protein>
    <submittedName>
        <fullName evidence="2">Putative GNAT family N-acyltransferase</fullName>
    </submittedName>
</protein>
<dbReference type="STRING" id="200904.GCA_900168775_01280"/>
<dbReference type="AlphaFoldDB" id="A0A366E785"/>
<dbReference type="InterPro" id="IPR000182">
    <property type="entry name" value="GNAT_dom"/>
</dbReference>
<dbReference type="InterPro" id="IPR016181">
    <property type="entry name" value="Acyl_CoA_acyltransferase"/>
</dbReference>
<dbReference type="PROSITE" id="PS51186">
    <property type="entry name" value="GNAT"/>
    <property type="match status" value="1"/>
</dbReference>
<keyword evidence="2" id="KW-0808">Transferase</keyword>
<evidence type="ECO:0000313" key="3">
    <source>
        <dbReference type="Proteomes" id="UP000252254"/>
    </source>
</evidence>
<evidence type="ECO:0000313" key="2">
    <source>
        <dbReference type="EMBL" id="RBO98167.1"/>
    </source>
</evidence>
<accession>A0A366E785</accession>
<dbReference type="PANTHER" id="PTHR13355">
    <property type="entry name" value="GLUCOSAMINE 6-PHOSPHATE N-ACETYLTRANSFERASE"/>
    <property type="match status" value="1"/>
</dbReference>
<comment type="caution">
    <text evidence="2">The sequence shown here is derived from an EMBL/GenBank/DDBJ whole genome shotgun (WGS) entry which is preliminary data.</text>
</comment>
<dbReference type="Pfam" id="PF13673">
    <property type="entry name" value="Acetyltransf_10"/>
    <property type="match status" value="1"/>
</dbReference>
<dbReference type="EMBL" id="QNRI01000005">
    <property type="protein sequence ID" value="RBO98167.1"/>
    <property type="molecule type" value="Genomic_DNA"/>
</dbReference>
<reference evidence="2 3" key="1">
    <citation type="submission" date="2018-06" db="EMBL/GenBank/DDBJ databases">
        <title>Genomic Encyclopedia of Type Strains, Phase IV (KMG-IV): sequencing the most valuable type-strain genomes for metagenomic binning, comparative biology and taxonomic classification.</title>
        <authorList>
            <person name="Goeker M."/>
        </authorList>
    </citation>
    <scope>NUCLEOTIDE SEQUENCE [LARGE SCALE GENOMIC DNA]</scope>
    <source>
        <strain evidence="2 3">DSM 15140</strain>
    </source>
</reference>
<sequence>MRIENVVDNQQLNDAFSVRNKVFVEEQKVPLHLEQDKYENEALHFVGYVQDQPVAAGRVRINKDYAKLERICVLKSHRGHSLGKQLILAMEQNLIKQGVKKAKLGAQTHAESFYHKLGYSVISNVFYDANMPHIMMEKDLIQ</sequence>
<dbReference type="InterPro" id="IPR039143">
    <property type="entry name" value="GNPNAT1-like"/>
</dbReference>
<dbReference type="PANTHER" id="PTHR13355:SF11">
    <property type="entry name" value="GLUCOSAMINE 6-PHOSPHATE N-ACETYLTRANSFERASE"/>
    <property type="match status" value="1"/>
</dbReference>
<keyword evidence="3" id="KW-1185">Reference proteome</keyword>
<dbReference type="CDD" id="cd04301">
    <property type="entry name" value="NAT_SF"/>
    <property type="match status" value="1"/>
</dbReference>
<name>A0A366E785_9BACI</name>
<dbReference type="Proteomes" id="UP000252254">
    <property type="component" value="Unassembled WGS sequence"/>
</dbReference>
<evidence type="ECO:0000259" key="1">
    <source>
        <dbReference type="PROSITE" id="PS51186"/>
    </source>
</evidence>
<dbReference type="Gene3D" id="3.40.630.30">
    <property type="match status" value="1"/>
</dbReference>
<keyword evidence="2" id="KW-0012">Acyltransferase</keyword>
<proteinExistence type="predicted"/>
<gene>
    <name evidence="2" type="ORF">DES48_10516</name>
</gene>
<dbReference type="SUPFAM" id="SSF55729">
    <property type="entry name" value="Acyl-CoA N-acyltransferases (Nat)"/>
    <property type="match status" value="1"/>
</dbReference>
<dbReference type="GO" id="GO:0004343">
    <property type="term" value="F:glucosamine 6-phosphate N-acetyltransferase activity"/>
    <property type="evidence" value="ECO:0007669"/>
    <property type="project" value="TreeGrafter"/>
</dbReference>
<dbReference type="RefSeq" id="WP_113868550.1">
    <property type="nucleotide sequence ID" value="NZ_BAABQN010000005.1"/>
</dbReference>
<feature type="domain" description="N-acetyltransferase" evidence="1">
    <location>
        <begin position="1"/>
        <end position="141"/>
    </location>
</feature>
<organism evidence="2 3">
    <name type="scientific">Paraliobacillus ryukyuensis</name>
    <dbReference type="NCBI Taxonomy" id="200904"/>
    <lineage>
        <taxon>Bacteria</taxon>
        <taxon>Bacillati</taxon>
        <taxon>Bacillota</taxon>
        <taxon>Bacilli</taxon>
        <taxon>Bacillales</taxon>
        <taxon>Bacillaceae</taxon>
        <taxon>Paraliobacillus</taxon>
    </lineage>
</organism>